<feature type="region of interest" description="Disordered" evidence="11">
    <location>
        <begin position="1"/>
        <end position="177"/>
    </location>
</feature>
<comment type="function">
    <text evidence="1 10">DEAD-box RNA helicase-like protein required for pre-18S rRNA processing, specifically at sites A0, A1, and A2.</text>
</comment>
<keyword evidence="8 10" id="KW-0539">Nucleus</keyword>
<evidence type="ECO:0000256" key="8">
    <source>
        <dbReference type="ARBA" id="ARBA00023242"/>
    </source>
</evidence>
<dbReference type="PANTHER" id="PTHR12933">
    <property type="entry name" value="ORF PROTEIN-RELATED"/>
    <property type="match status" value="1"/>
</dbReference>
<keyword evidence="9 10" id="KW-0687">Ribonucleoprotein</keyword>
<evidence type="ECO:0000256" key="9">
    <source>
        <dbReference type="ARBA" id="ARBA00023274"/>
    </source>
</evidence>
<evidence type="ECO:0000256" key="10">
    <source>
        <dbReference type="RuleBase" id="RU365070"/>
    </source>
</evidence>
<comment type="similarity">
    <text evidence="3 10">Belongs to the UTP25 family.</text>
</comment>
<comment type="subunit">
    <text evidence="4 10">Component of the ribosomal small subunit (SSU) processome composed of at least 40 protein subunits and snoRNA U3.</text>
</comment>
<evidence type="ECO:0000256" key="3">
    <source>
        <dbReference type="ARBA" id="ARBA00009223"/>
    </source>
</evidence>
<feature type="domain" description="UTP25 NTP hydrolase-like" evidence="13">
    <location>
        <begin position="258"/>
        <end position="509"/>
    </location>
</feature>
<dbReference type="GO" id="GO:0034511">
    <property type="term" value="F:U3 snoRNA binding"/>
    <property type="evidence" value="ECO:0007669"/>
    <property type="project" value="InterPro"/>
</dbReference>
<name>A0A2P7ZY69_9PEZI</name>
<keyword evidence="6 10" id="KW-0690">Ribosome biogenesis</keyword>
<evidence type="ECO:0000256" key="5">
    <source>
        <dbReference type="ARBA" id="ARBA00015422"/>
    </source>
</evidence>
<feature type="compositionally biased region" description="Low complexity" evidence="11">
    <location>
        <begin position="106"/>
        <end position="118"/>
    </location>
</feature>
<evidence type="ECO:0000259" key="13">
    <source>
        <dbReference type="Pfam" id="PF22916"/>
    </source>
</evidence>
<feature type="domain" description="UTP25 C-terminal" evidence="12">
    <location>
        <begin position="531"/>
        <end position="714"/>
    </location>
</feature>
<organism evidence="14 15">
    <name type="scientific">Elsinoe australis</name>
    <dbReference type="NCBI Taxonomy" id="40998"/>
    <lineage>
        <taxon>Eukaryota</taxon>
        <taxon>Fungi</taxon>
        <taxon>Dikarya</taxon>
        <taxon>Ascomycota</taxon>
        <taxon>Pezizomycotina</taxon>
        <taxon>Dothideomycetes</taxon>
        <taxon>Dothideomycetidae</taxon>
        <taxon>Myriangiales</taxon>
        <taxon>Elsinoaceae</taxon>
        <taxon>Elsinoe</taxon>
    </lineage>
</organism>
<dbReference type="Pfam" id="PF06862">
    <property type="entry name" value="Utp25_C"/>
    <property type="match status" value="1"/>
</dbReference>
<evidence type="ECO:0000256" key="1">
    <source>
        <dbReference type="ARBA" id="ARBA00002883"/>
    </source>
</evidence>
<dbReference type="Gene3D" id="3.40.50.300">
    <property type="entry name" value="P-loop containing nucleotide triphosphate hydrolases"/>
    <property type="match status" value="1"/>
</dbReference>
<evidence type="ECO:0000256" key="2">
    <source>
        <dbReference type="ARBA" id="ARBA00004604"/>
    </source>
</evidence>
<comment type="subcellular location">
    <subcellularLocation>
        <location evidence="2 10">Nucleus</location>
        <location evidence="2 10">Nucleolus</location>
    </subcellularLocation>
</comment>
<feature type="compositionally biased region" description="Acidic residues" evidence="11">
    <location>
        <begin position="158"/>
        <end position="167"/>
    </location>
</feature>
<gene>
    <name evidence="14" type="ORF">B9Z65_3335</name>
</gene>
<keyword evidence="7 10" id="KW-0698">rRNA processing</keyword>
<feature type="compositionally biased region" description="Gly residues" evidence="11">
    <location>
        <begin position="1"/>
        <end position="12"/>
    </location>
</feature>
<sequence>MGFRGGLRGGNRGRTEKRRPVRNGEAKRNGVGEGKYAGTEQGRGDSKPEDEFQDEVNGEQSSDEDETTKSAPSAYSTLLQSLSRPTKETDRPRKRRKISPGEHKSNATGLNGKAAGLLKGEDIAETQDSSPSDEGGETQHGSGVEESEDEESRQGGESNDEDDEDAGDPYNTHFRVGDELGSKVKAVSEKKWKSLIKERSGWKYVWQNPDVTDAERSRRKIKSIADLPLKRRLMEPATSISLPNNAEDLEVLSTVYNYQSILHGGRTPSNGDYLRNITSLHALNHILKGRDRVLRNNERIAKADGNVPDDMDVRDQGFTRPKVLILLETREQCYKWASAIMRFFEPEQRENWSRFKDSFHAEDHVPDHLPEDYRDIFEGNSDNDFRIGLKFTRKSIKFFSAFYQSDILLCSALGLRRIIAASDPKKRDHDFLSSIEIAILDQADAMLQQNWSHVTFVLSHLNLTPRDSHGTDFNRVRSFYLDSQSEYLRQTLIFSSHLTPELQSLFNTTRTISGRLKLIPIHPGAIATPLPITLKQSFNRFTSPTPSSSPDARFSFFTATLIPWINKISSLSTSTNPAGILLFIPSYLDFVRVRNYFAANPATQNIRFGQVSEYSSVSEQRRARSHFQTGRDQVLLYSGRAHHFNRYRIKGVKRVVWYAAPENERFWNEALGWVAETVGEGKATEGEVACRAVFGPWDGLALERVVGSERVGRM</sequence>
<evidence type="ECO:0000313" key="15">
    <source>
        <dbReference type="Proteomes" id="UP000243723"/>
    </source>
</evidence>
<dbReference type="Proteomes" id="UP000243723">
    <property type="component" value="Unassembled WGS sequence"/>
</dbReference>
<evidence type="ECO:0000313" key="14">
    <source>
        <dbReference type="EMBL" id="PSK53135.1"/>
    </source>
</evidence>
<evidence type="ECO:0000256" key="6">
    <source>
        <dbReference type="ARBA" id="ARBA00022517"/>
    </source>
</evidence>
<dbReference type="AlphaFoldDB" id="A0A2P7ZY69"/>
<evidence type="ECO:0000256" key="11">
    <source>
        <dbReference type="SAM" id="MobiDB-lite"/>
    </source>
</evidence>
<evidence type="ECO:0000256" key="7">
    <source>
        <dbReference type="ARBA" id="ARBA00022552"/>
    </source>
</evidence>
<dbReference type="GO" id="GO:0019843">
    <property type="term" value="F:rRNA binding"/>
    <property type="evidence" value="ECO:0007669"/>
    <property type="project" value="TreeGrafter"/>
</dbReference>
<feature type="compositionally biased region" description="Acidic residues" evidence="11">
    <location>
        <begin position="51"/>
        <end position="66"/>
    </location>
</feature>
<dbReference type="GO" id="GO:0032040">
    <property type="term" value="C:small-subunit processome"/>
    <property type="evidence" value="ECO:0007669"/>
    <property type="project" value="TreeGrafter"/>
</dbReference>
<reference evidence="14 15" key="1">
    <citation type="submission" date="2017-05" db="EMBL/GenBank/DDBJ databases">
        <title>Draft genome sequence of Elsinoe australis.</title>
        <authorList>
            <person name="Cheng Q."/>
        </authorList>
    </citation>
    <scope>NUCLEOTIDE SEQUENCE [LARGE SCALE GENOMIC DNA]</scope>
    <source>
        <strain evidence="14 15">NL1</strain>
    </source>
</reference>
<feature type="compositionally biased region" description="Polar residues" evidence="11">
    <location>
        <begin position="69"/>
        <end position="84"/>
    </location>
</feature>
<dbReference type="OrthoDB" id="10264378at2759"/>
<comment type="caution">
    <text evidence="14">The sequence shown here is derived from an EMBL/GenBank/DDBJ whole genome shotgun (WGS) entry which is preliminary data.</text>
</comment>
<keyword evidence="15" id="KW-1185">Reference proteome</keyword>
<dbReference type="Pfam" id="PF22916">
    <property type="entry name" value="UTP25_NTPase-like"/>
    <property type="match status" value="1"/>
</dbReference>
<dbReference type="EMBL" id="NHZQ01000102">
    <property type="protein sequence ID" value="PSK53135.1"/>
    <property type="molecule type" value="Genomic_DNA"/>
</dbReference>
<dbReference type="InterPro" id="IPR010678">
    <property type="entry name" value="UTP25"/>
</dbReference>
<proteinExistence type="inferred from homology"/>
<dbReference type="PANTHER" id="PTHR12933:SF0">
    <property type="entry name" value="U3 SMALL NUCLEOLAR RNA-ASSOCIATED PROTEIN 25 HOMOLOG"/>
    <property type="match status" value="1"/>
</dbReference>
<dbReference type="GO" id="GO:0000462">
    <property type="term" value="P:maturation of SSU-rRNA from tricistronic rRNA transcript (SSU-rRNA, 5.8S rRNA, LSU-rRNA)"/>
    <property type="evidence" value="ECO:0007669"/>
    <property type="project" value="TreeGrafter"/>
</dbReference>
<dbReference type="STRING" id="40998.A0A2P7ZY69"/>
<dbReference type="InterPro" id="IPR053940">
    <property type="entry name" value="UTP25_NTPase-like"/>
</dbReference>
<dbReference type="InterPro" id="IPR027417">
    <property type="entry name" value="P-loop_NTPase"/>
</dbReference>
<evidence type="ECO:0000256" key="4">
    <source>
        <dbReference type="ARBA" id="ARBA00011192"/>
    </source>
</evidence>
<accession>A0A2P7ZY69</accession>
<dbReference type="InterPro" id="IPR053939">
    <property type="entry name" value="UTP25_C"/>
</dbReference>
<protein>
    <recommendedName>
        <fullName evidence="5 10">U3 small nucleolar RNA-associated protein 25</fullName>
        <shortName evidence="10">U3 snoRNA-associated protein 25</shortName>
    </recommendedName>
</protein>
<evidence type="ECO:0000259" key="12">
    <source>
        <dbReference type="Pfam" id="PF06862"/>
    </source>
</evidence>